<feature type="binding site" evidence="2">
    <location>
        <position position="58"/>
    </location>
    <ligand>
        <name>substrate</name>
    </ligand>
</feature>
<dbReference type="NCBIfam" id="TIGR03848">
    <property type="entry name" value="MSMEG_4193"/>
    <property type="match status" value="1"/>
</dbReference>
<sequence length="254" mass="26662">MTTVLLVRHGLTALTGKLLLGWTPGVGLDERGRAQAAAVAARLARVPLDAVVSSPLDRCAQTAAAIAAARPEGAPVPTVQADDRLGECRYGDWTGQELATLVKDPLWPVVQAHPSAVTFPGPQGESLRDTQARGVAAVRDWNSRLGGDATWLACSHGDVIRAIVADALGMHLDMYHRINVDPCSLTVIRYTERRPFVLRLNDLGGAVDDLLPAPAEHRARGADDPGQPPAEEAEKAAAASDSMVGGGAGVYHPA</sequence>
<dbReference type="Gene3D" id="3.40.50.1240">
    <property type="entry name" value="Phosphoglycerate mutase-like"/>
    <property type="match status" value="1"/>
</dbReference>
<accession>A0A937UPM8</accession>
<dbReference type="CDD" id="cd07067">
    <property type="entry name" value="HP_PGM_like"/>
    <property type="match status" value="1"/>
</dbReference>
<dbReference type="SMART" id="SM00855">
    <property type="entry name" value="PGAM"/>
    <property type="match status" value="1"/>
</dbReference>
<comment type="caution">
    <text evidence="4">The sequence shown here is derived from an EMBL/GenBank/DDBJ whole genome shotgun (WGS) entry which is preliminary data.</text>
</comment>
<evidence type="ECO:0000313" key="5">
    <source>
        <dbReference type="Proteomes" id="UP000604475"/>
    </source>
</evidence>
<protein>
    <submittedName>
        <fullName evidence="4">MSMEG_4193 family putative phosphomutase</fullName>
    </submittedName>
</protein>
<reference evidence="4" key="1">
    <citation type="submission" date="2020-12" db="EMBL/GenBank/DDBJ databases">
        <title>Genomic characterization of non-nitrogen-fixing Frankia strains.</title>
        <authorList>
            <person name="Carlos-Shanley C."/>
            <person name="Guerra T."/>
            <person name="Hahn D."/>
        </authorList>
    </citation>
    <scope>NUCLEOTIDE SEQUENCE</scope>
    <source>
        <strain evidence="4">CN6</strain>
    </source>
</reference>
<dbReference type="InterPro" id="IPR022492">
    <property type="entry name" value="Phosphomutase_MSMEG4193_put"/>
</dbReference>
<dbReference type="SUPFAM" id="SSF53254">
    <property type="entry name" value="Phosphoglycerate mutase-like"/>
    <property type="match status" value="1"/>
</dbReference>
<feature type="region of interest" description="Disordered" evidence="3">
    <location>
        <begin position="216"/>
        <end position="254"/>
    </location>
</feature>
<feature type="compositionally biased region" description="Gly residues" evidence="3">
    <location>
        <begin position="244"/>
        <end position="254"/>
    </location>
</feature>
<dbReference type="InterPro" id="IPR050275">
    <property type="entry name" value="PGM_Phosphatase"/>
</dbReference>
<name>A0A937UPM8_9ACTN</name>
<dbReference type="GO" id="GO:0016791">
    <property type="term" value="F:phosphatase activity"/>
    <property type="evidence" value="ECO:0007669"/>
    <property type="project" value="TreeGrafter"/>
</dbReference>
<dbReference type="InterPro" id="IPR013078">
    <property type="entry name" value="His_Pase_superF_clade-1"/>
</dbReference>
<dbReference type="PANTHER" id="PTHR48100:SF2">
    <property type="entry name" value="CONSERVED PROTEIN"/>
    <property type="match status" value="1"/>
</dbReference>
<dbReference type="GO" id="GO:0005737">
    <property type="term" value="C:cytoplasm"/>
    <property type="evidence" value="ECO:0007669"/>
    <property type="project" value="TreeGrafter"/>
</dbReference>
<feature type="binding site" evidence="2">
    <location>
        <begin position="87"/>
        <end position="90"/>
    </location>
    <ligand>
        <name>substrate</name>
    </ligand>
</feature>
<evidence type="ECO:0000256" key="3">
    <source>
        <dbReference type="SAM" id="MobiDB-lite"/>
    </source>
</evidence>
<dbReference type="EMBL" id="JAEACQ010000037">
    <property type="protein sequence ID" value="MBL7625741.1"/>
    <property type="molecule type" value="Genomic_DNA"/>
</dbReference>
<feature type="active site" description="Tele-phosphohistidine intermediate" evidence="1">
    <location>
        <position position="9"/>
    </location>
</feature>
<evidence type="ECO:0000256" key="2">
    <source>
        <dbReference type="PIRSR" id="PIRSR613078-2"/>
    </source>
</evidence>
<evidence type="ECO:0000256" key="1">
    <source>
        <dbReference type="PIRSR" id="PIRSR613078-1"/>
    </source>
</evidence>
<dbReference type="PANTHER" id="PTHR48100">
    <property type="entry name" value="BROAD-SPECIFICITY PHOSPHATASE YOR283W-RELATED"/>
    <property type="match status" value="1"/>
</dbReference>
<proteinExistence type="predicted"/>
<dbReference type="Proteomes" id="UP000604475">
    <property type="component" value="Unassembled WGS sequence"/>
</dbReference>
<feature type="active site" description="Proton donor/acceptor" evidence="1">
    <location>
        <position position="87"/>
    </location>
</feature>
<organism evidence="4 5">
    <name type="scientific">Frankia nepalensis</name>
    <dbReference type="NCBI Taxonomy" id="1836974"/>
    <lineage>
        <taxon>Bacteria</taxon>
        <taxon>Bacillati</taxon>
        <taxon>Actinomycetota</taxon>
        <taxon>Actinomycetes</taxon>
        <taxon>Frankiales</taxon>
        <taxon>Frankiaceae</taxon>
        <taxon>Frankia</taxon>
    </lineage>
</organism>
<dbReference type="RefSeq" id="WP_203007916.1">
    <property type="nucleotide sequence ID" value="NZ_JADWYU010000164.1"/>
</dbReference>
<keyword evidence="5" id="KW-1185">Reference proteome</keyword>
<evidence type="ECO:0000313" key="4">
    <source>
        <dbReference type="EMBL" id="MBL7625741.1"/>
    </source>
</evidence>
<gene>
    <name evidence="4" type="ORF">I7412_00795</name>
</gene>
<dbReference type="Pfam" id="PF00300">
    <property type="entry name" value="His_Phos_1"/>
    <property type="match status" value="1"/>
</dbReference>
<dbReference type="AlphaFoldDB" id="A0A937UPM8"/>
<dbReference type="InterPro" id="IPR029033">
    <property type="entry name" value="His_PPase_superfam"/>
</dbReference>